<organism evidence="3">
    <name type="scientific">Microbacterium sp. A8/3-1</name>
    <dbReference type="NCBI Taxonomy" id="3160749"/>
    <lineage>
        <taxon>Bacteria</taxon>
        <taxon>Bacillati</taxon>
        <taxon>Actinomycetota</taxon>
        <taxon>Actinomycetes</taxon>
        <taxon>Micrococcales</taxon>
        <taxon>Microbacteriaceae</taxon>
        <taxon>Microbacterium</taxon>
    </lineage>
</organism>
<name>A0AAU7VZF4_9MICO</name>
<gene>
    <name evidence="3" type="ORF">ABS642_05875</name>
</gene>
<keyword evidence="1" id="KW-0175">Coiled coil</keyword>
<evidence type="ECO:0000313" key="3">
    <source>
        <dbReference type="EMBL" id="XBX79610.1"/>
    </source>
</evidence>
<dbReference type="InterPro" id="IPR025280">
    <property type="entry name" value="SNIPE"/>
</dbReference>
<protein>
    <submittedName>
        <fullName evidence="3">DUF4041 domain-containing protein</fullName>
    </submittedName>
</protein>
<dbReference type="InterPro" id="IPR018929">
    <property type="entry name" value="DUF2510"/>
</dbReference>
<dbReference type="RefSeq" id="WP_350352590.1">
    <property type="nucleotide sequence ID" value="NZ_CP158357.1"/>
</dbReference>
<dbReference type="InterPro" id="IPR018306">
    <property type="entry name" value="Phage_T5_Orf172_DNA-bd"/>
</dbReference>
<dbReference type="Pfam" id="PF10708">
    <property type="entry name" value="DUF2510"/>
    <property type="match status" value="1"/>
</dbReference>
<evidence type="ECO:0000259" key="2">
    <source>
        <dbReference type="SMART" id="SM00974"/>
    </source>
</evidence>
<feature type="domain" description="Bacteriophage T5 Orf172 DNA-binding" evidence="2">
    <location>
        <begin position="391"/>
        <end position="474"/>
    </location>
</feature>
<sequence length="499" mass="55295">MQPGWHPDPSGQFEQRYWDGAAWTEHVFAGGAQIIAPLVRTRAEARALASPSSGAPVPVESATVVEQAPGAVHPVVGQNSLVLENIPLVGARKHAEKLRSEVARLQGLIDQYGLQEVAALDDLKRHLNQEVDGVRGQVAAASAELASRQADIASTQASLLDLRGAVEVQELGLYDYEHPAEDSVALATQLEALRADIKTAVRTGRATQATSNFTFNNSTAKGAKFVRDMSKLMLRSYNAEAENCVKAVRAGNLATAQKRLTTAMEQIARLGTMIDLSITSYFHQLRLRELELANRHLRAVQEEKEAERAHREELREQRKAEKELAAEKARLEKERGHYANTIAALEANGDHEGAERMRVRLADVEHAIENVDYRAANIRAGYVYVISNVGSFGPDVVKIGLTRRLEPMDRVNELGDASVPFRFDVHALFFADDAVSIEAMLHQHFADRRINQINLRREYFRATPTEVREVLKAHSVELLDFKLEPAAEEYLATRALQGN</sequence>
<dbReference type="AlphaFoldDB" id="A0AAU7VZF4"/>
<evidence type="ECO:0000256" key="1">
    <source>
        <dbReference type="SAM" id="Coils"/>
    </source>
</evidence>
<feature type="coiled-coil region" evidence="1">
    <location>
        <begin position="287"/>
        <end position="348"/>
    </location>
</feature>
<dbReference type="SMART" id="SM00974">
    <property type="entry name" value="T5orf172"/>
    <property type="match status" value="1"/>
</dbReference>
<proteinExistence type="predicted"/>
<dbReference type="EMBL" id="CP158357">
    <property type="protein sequence ID" value="XBX79610.1"/>
    <property type="molecule type" value="Genomic_DNA"/>
</dbReference>
<dbReference type="Pfam" id="PF13250">
    <property type="entry name" value="SNIPE"/>
    <property type="match status" value="1"/>
</dbReference>
<accession>A0AAU7VZF4</accession>
<dbReference type="Pfam" id="PF13455">
    <property type="entry name" value="MUG113"/>
    <property type="match status" value="1"/>
</dbReference>
<reference evidence="3" key="1">
    <citation type="submission" date="2024-06" db="EMBL/GenBank/DDBJ databases">
        <title>Draft genome sequence of Microbacterium sp. strain A8/3-1, isolated from Oxytropis tragacanthoides Fisch. ex DC. Root nodules in the Altai region of Russia.</title>
        <authorList>
            <person name="Sazanova A."/>
            <person name="Guro P."/>
            <person name="Kuznetsova I."/>
            <person name="Belimov A."/>
            <person name="Safronova V."/>
        </authorList>
    </citation>
    <scope>NUCLEOTIDE SEQUENCE</scope>
    <source>
        <strain evidence="3">A8/3-1</strain>
    </source>
</reference>